<feature type="region of interest" description="Disordered" evidence="1">
    <location>
        <begin position="198"/>
        <end position="222"/>
    </location>
</feature>
<feature type="domain" description="HNH nuclease" evidence="2">
    <location>
        <begin position="319"/>
        <end position="371"/>
    </location>
</feature>
<dbReference type="SMART" id="SM00507">
    <property type="entry name" value="HNHc"/>
    <property type="match status" value="1"/>
</dbReference>
<feature type="compositionally biased region" description="Basic and acidic residues" evidence="1">
    <location>
        <begin position="210"/>
        <end position="222"/>
    </location>
</feature>
<evidence type="ECO:0000313" key="4">
    <source>
        <dbReference type="Proteomes" id="UP001220064"/>
    </source>
</evidence>
<accession>A0ABY7U7P8</accession>
<evidence type="ECO:0000313" key="3">
    <source>
        <dbReference type="EMBL" id="WCZ31532.1"/>
    </source>
</evidence>
<evidence type="ECO:0000259" key="2">
    <source>
        <dbReference type="SMART" id="SM00507"/>
    </source>
</evidence>
<dbReference type="Proteomes" id="UP001220064">
    <property type="component" value="Chromosome"/>
</dbReference>
<dbReference type="EMBL" id="CP063189">
    <property type="protein sequence ID" value="WCZ31532.1"/>
    <property type="molecule type" value="Genomic_DNA"/>
</dbReference>
<keyword evidence="4" id="KW-1185">Reference proteome</keyword>
<sequence>MNHYPDHSAQPSPLRIYAGVLADALALISACHGLSRAELIAHGLPDTTAKELHELANIYYGDTAYTRMRADTIQSIRANRHGLPALLEIERQASRVKGLLDKWKIRQHAAGLSGSARDIGTAARIYTNELKGPPAPPEEGCKLTRSQKGDVWSFKINASSKEVAEIEQHIKKPSDLIDLIRARDNAVGAAAAAASTAAHTVGTETTETGETTRDSEDAARPATDKVAMQHVTCTNCGCATEAKQVVSGLRTNVIVTLDELTEVLRDDGDDIILKMTNGATMKGKDLVTALLADAGLVTLVHPYHGPANLYRLSRLANEKQRLMAMAEMPTCAWPGCSHPADRAQVHHLKAWKFGGSTNPENLTIACPYHNGVNDDDPSKPRRGRLERVNGKIRRIPPWATTYQPAGATV</sequence>
<dbReference type="RefSeq" id="WP_022863150.1">
    <property type="nucleotide sequence ID" value="NZ_ATVG01000007.1"/>
</dbReference>
<evidence type="ECO:0000256" key="1">
    <source>
        <dbReference type="SAM" id="MobiDB-lite"/>
    </source>
</evidence>
<protein>
    <recommendedName>
        <fullName evidence="2">HNH nuclease domain-containing protein</fullName>
    </recommendedName>
</protein>
<proteinExistence type="predicted"/>
<feature type="compositionally biased region" description="Low complexity" evidence="1">
    <location>
        <begin position="198"/>
        <end position="209"/>
    </location>
</feature>
<dbReference type="Gene3D" id="1.10.30.50">
    <property type="match status" value="1"/>
</dbReference>
<dbReference type="CDD" id="cd00085">
    <property type="entry name" value="HNHc"/>
    <property type="match status" value="1"/>
</dbReference>
<dbReference type="Pfam" id="PF01844">
    <property type="entry name" value="HNH"/>
    <property type="match status" value="1"/>
</dbReference>
<name>A0ABY7U7P8_9CORY</name>
<dbReference type="InterPro" id="IPR003615">
    <property type="entry name" value="HNH_nuc"/>
</dbReference>
<reference evidence="3 4" key="1">
    <citation type="submission" date="2020-10" db="EMBL/GenBank/DDBJ databases">
        <title>Complete genome sequence of Corynebacterium massiliense DSM 45435, type strain of Corynebacterium massiliense.</title>
        <authorList>
            <person name="Busche T."/>
            <person name="Kalinowski J."/>
            <person name="Ruckert C."/>
        </authorList>
    </citation>
    <scope>NUCLEOTIDE SEQUENCE [LARGE SCALE GENOMIC DNA]</scope>
    <source>
        <strain evidence="3 4">DSM 45435</strain>
    </source>
</reference>
<gene>
    <name evidence="3" type="ORF">CMASS_00305</name>
</gene>
<organism evidence="3 4">
    <name type="scientific">Corynebacterium massiliense DSM 45435</name>
    <dbReference type="NCBI Taxonomy" id="1121364"/>
    <lineage>
        <taxon>Bacteria</taxon>
        <taxon>Bacillati</taxon>
        <taxon>Actinomycetota</taxon>
        <taxon>Actinomycetes</taxon>
        <taxon>Mycobacteriales</taxon>
        <taxon>Corynebacteriaceae</taxon>
        <taxon>Corynebacterium</taxon>
    </lineage>
</organism>
<dbReference type="InterPro" id="IPR002711">
    <property type="entry name" value="HNH"/>
</dbReference>